<dbReference type="RefSeq" id="WP_223190677.1">
    <property type="nucleotide sequence ID" value="NZ_SMKQ01000153.1"/>
</dbReference>
<evidence type="ECO:0000313" key="3">
    <source>
        <dbReference type="Proteomes" id="UP000295302"/>
    </source>
</evidence>
<accession>A0A4R4Y8J7</accession>
<comment type="caution">
    <text evidence="2">The sequence shown here is derived from an EMBL/GenBank/DDBJ whole genome shotgun (WGS) entry which is preliminary data.</text>
</comment>
<evidence type="ECO:0000256" key="1">
    <source>
        <dbReference type="SAM" id="MobiDB-lite"/>
    </source>
</evidence>
<sequence>MGEFVGIDPRGAHEVIRRMEAGKEALDRLRPLLDAAIAEAGEDWAGDPGSPALHRARAFLDASGQELRWRIDTLERLVPVRERGMLTGTFPFPSEHEAVETAEQDARAILHALTDHDRHPSTAARHSVESAVAALTPGDPAYASALLTALGPTTLIRLLGADARSDRGTSPLPTDLDSTDLDSTDTTAPANPSPPGVGNTGTDGPGGRLAALFADAERTGRL</sequence>
<proteinExistence type="predicted"/>
<feature type="region of interest" description="Disordered" evidence="1">
    <location>
        <begin position="164"/>
        <end position="222"/>
    </location>
</feature>
<dbReference type="EMBL" id="SMKQ01000153">
    <property type="protein sequence ID" value="TDD40818.1"/>
    <property type="molecule type" value="Genomic_DNA"/>
</dbReference>
<organism evidence="2 3">
    <name type="scientific">Nonomuraea terrae</name>
    <dbReference type="NCBI Taxonomy" id="2530383"/>
    <lineage>
        <taxon>Bacteria</taxon>
        <taxon>Bacillati</taxon>
        <taxon>Actinomycetota</taxon>
        <taxon>Actinomycetes</taxon>
        <taxon>Streptosporangiales</taxon>
        <taxon>Streptosporangiaceae</taxon>
        <taxon>Nonomuraea</taxon>
    </lineage>
</organism>
<feature type="compositionally biased region" description="Gly residues" evidence="1">
    <location>
        <begin position="198"/>
        <end position="207"/>
    </location>
</feature>
<name>A0A4R4Y8J7_9ACTN</name>
<dbReference type="AlphaFoldDB" id="A0A4R4Y8J7"/>
<protein>
    <submittedName>
        <fullName evidence="2">Uncharacterized protein</fullName>
    </submittedName>
</protein>
<gene>
    <name evidence="2" type="ORF">E1286_33795</name>
</gene>
<feature type="non-terminal residue" evidence="2">
    <location>
        <position position="222"/>
    </location>
</feature>
<feature type="compositionally biased region" description="Low complexity" evidence="1">
    <location>
        <begin position="184"/>
        <end position="197"/>
    </location>
</feature>
<keyword evidence="3" id="KW-1185">Reference proteome</keyword>
<dbReference type="Proteomes" id="UP000295302">
    <property type="component" value="Unassembled WGS sequence"/>
</dbReference>
<evidence type="ECO:0000313" key="2">
    <source>
        <dbReference type="EMBL" id="TDD40818.1"/>
    </source>
</evidence>
<reference evidence="2 3" key="1">
    <citation type="submission" date="2019-03" db="EMBL/GenBank/DDBJ databases">
        <title>Draft genome sequences of novel Actinobacteria.</title>
        <authorList>
            <person name="Sahin N."/>
            <person name="Ay H."/>
            <person name="Saygin H."/>
        </authorList>
    </citation>
    <scope>NUCLEOTIDE SEQUENCE [LARGE SCALE GENOMIC DNA]</scope>
    <source>
        <strain evidence="2 3">CH32</strain>
    </source>
</reference>